<evidence type="ECO:0000313" key="2">
    <source>
        <dbReference type="Proteomes" id="UP000219994"/>
    </source>
</evidence>
<evidence type="ECO:0008006" key="3">
    <source>
        <dbReference type="Google" id="ProtNLM"/>
    </source>
</evidence>
<dbReference type="Proteomes" id="UP000219994">
    <property type="component" value="Unassembled WGS sequence"/>
</dbReference>
<dbReference type="EMBL" id="NAEP01000039">
    <property type="protein sequence ID" value="PDQ35187.1"/>
    <property type="molecule type" value="Genomic_DNA"/>
</dbReference>
<dbReference type="Gene3D" id="1.10.10.10">
    <property type="entry name" value="Winged helix-like DNA-binding domain superfamily/Winged helix DNA-binding domain"/>
    <property type="match status" value="1"/>
</dbReference>
<name>A0A2A6FR81_9MICO</name>
<dbReference type="Pfam" id="PF13730">
    <property type="entry name" value="HTH_36"/>
    <property type="match status" value="1"/>
</dbReference>
<comment type="caution">
    <text evidence="1">The sequence shown here is derived from an EMBL/GenBank/DDBJ whole genome shotgun (WGS) entry which is preliminary data.</text>
</comment>
<sequence length="320" mass="33915">MSNRAMNWAFEVSGLTSGAAFVLLALADHADEANSCFPSVASLARRTRQSERTVARHLDWLEQAGLIVREARYVPGPRGPVRSASRFVLRVGSRVSMTAKMAVTGDSGDVPVDNSMTAKMAVTGDSGDVPVDNSMTANLKCVADGSHNKNLLLTPIDESSSLGIGDGTREAAGDEGSPVINGPPGPEGMQFSALTGALRRLDARLDAVRLGRALAECGVRDTTGLDLVRAARECLAAAKGLVSDPAAYVATCVTRDPIRWLEKWPEGSVGLPRRQTLEEKARECAADGHRYAKHTVERDGSRACVPCTAFSGVSLVLVEE</sequence>
<accession>A0A2A6FR81</accession>
<reference evidence="2" key="1">
    <citation type="submission" date="2017-03" db="EMBL/GenBank/DDBJ databases">
        <authorList>
            <person name="Lund M.B."/>
        </authorList>
    </citation>
    <scope>NUCLEOTIDE SEQUENCE [LARGE SCALE GENOMIC DNA]</scope>
</reference>
<organism evidence="1 2">
    <name type="scientific">Candidatus Lumbricidiphila eiseniae</name>
    <dbReference type="NCBI Taxonomy" id="1969409"/>
    <lineage>
        <taxon>Bacteria</taxon>
        <taxon>Bacillati</taxon>
        <taxon>Actinomycetota</taxon>
        <taxon>Actinomycetes</taxon>
        <taxon>Micrococcales</taxon>
        <taxon>Microbacteriaceae</taxon>
        <taxon>Candidatus Lumbricidiphila</taxon>
    </lineage>
</organism>
<protein>
    <recommendedName>
        <fullName evidence="3">Helix-turn-helix domain-containing protein</fullName>
    </recommendedName>
</protein>
<dbReference type="InterPro" id="IPR036388">
    <property type="entry name" value="WH-like_DNA-bd_sf"/>
</dbReference>
<dbReference type="AlphaFoldDB" id="A0A2A6FR81"/>
<dbReference type="InterPro" id="IPR036390">
    <property type="entry name" value="WH_DNA-bd_sf"/>
</dbReference>
<gene>
    <name evidence="1" type="ORF">B5766_07675</name>
</gene>
<dbReference type="SUPFAM" id="SSF46785">
    <property type="entry name" value="Winged helix' DNA-binding domain"/>
    <property type="match status" value="1"/>
</dbReference>
<proteinExistence type="predicted"/>
<evidence type="ECO:0000313" key="1">
    <source>
        <dbReference type="EMBL" id="PDQ35187.1"/>
    </source>
</evidence>